<dbReference type="InterPro" id="IPR018391">
    <property type="entry name" value="PQQ_b-propeller_rpt"/>
</dbReference>
<feature type="non-terminal residue" evidence="2">
    <location>
        <position position="242"/>
    </location>
</feature>
<reference evidence="2" key="1">
    <citation type="journal article" date="2015" name="Nature">
        <title>Complex archaea that bridge the gap between prokaryotes and eukaryotes.</title>
        <authorList>
            <person name="Spang A."/>
            <person name="Saw J.H."/>
            <person name="Jorgensen S.L."/>
            <person name="Zaremba-Niedzwiedzka K."/>
            <person name="Martijn J."/>
            <person name="Lind A.E."/>
            <person name="van Eijk R."/>
            <person name="Schleper C."/>
            <person name="Guy L."/>
            <person name="Ettema T.J."/>
        </authorList>
    </citation>
    <scope>NUCLEOTIDE SEQUENCE</scope>
</reference>
<sequence length="242" mass="26018">MSRSWQRSLPGDGLTAPVCAAGRVFVGATDGTVRAIDAADGKTLWQASSHAAVLYPPVYWNGRVVFGSCDGFLYCLDARDGRLLGRTELAPEKRFVNIMDRLMSAWPLGGGVVINNEGIAYTAAGSTAADGTVTAAVDVRTGKLRWRQAYTLDREEPKLSFGVQGNILLKHNTLYVNGGAPVGIVALDAVSGGNPRVVVRNEAGMETFLEPDGRPSSGGPELFSNKRTRTTIFKRHQGRVYF</sequence>
<name>A0A0F8ZEJ7_9ZZZZ</name>
<organism evidence="2">
    <name type="scientific">marine sediment metagenome</name>
    <dbReference type="NCBI Taxonomy" id="412755"/>
    <lineage>
        <taxon>unclassified sequences</taxon>
        <taxon>metagenomes</taxon>
        <taxon>ecological metagenomes</taxon>
    </lineage>
</organism>
<dbReference type="AlphaFoldDB" id="A0A0F8ZEJ7"/>
<proteinExistence type="predicted"/>
<evidence type="ECO:0000313" key="2">
    <source>
        <dbReference type="EMBL" id="KKK64884.1"/>
    </source>
</evidence>
<accession>A0A0F8ZEJ7</accession>
<gene>
    <name evidence="2" type="ORF">LCGC14_2979700</name>
</gene>
<dbReference type="Pfam" id="PF13360">
    <property type="entry name" value="PQQ_2"/>
    <property type="match status" value="1"/>
</dbReference>
<dbReference type="PANTHER" id="PTHR34512:SF30">
    <property type="entry name" value="OUTER MEMBRANE PROTEIN ASSEMBLY FACTOR BAMB"/>
    <property type="match status" value="1"/>
</dbReference>
<dbReference type="InterPro" id="IPR002372">
    <property type="entry name" value="PQQ_rpt_dom"/>
</dbReference>
<dbReference type="SMART" id="SM00564">
    <property type="entry name" value="PQQ"/>
    <property type="match status" value="3"/>
</dbReference>
<protein>
    <recommendedName>
        <fullName evidence="1">Pyrrolo-quinoline quinone repeat domain-containing protein</fullName>
    </recommendedName>
</protein>
<evidence type="ECO:0000259" key="1">
    <source>
        <dbReference type="Pfam" id="PF13360"/>
    </source>
</evidence>
<dbReference type="PANTHER" id="PTHR34512">
    <property type="entry name" value="CELL SURFACE PROTEIN"/>
    <property type="match status" value="1"/>
</dbReference>
<dbReference type="Gene3D" id="2.130.10.10">
    <property type="entry name" value="YVTN repeat-like/Quinoprotein amine dehydrogenase"/>
    <property type="match status" value="1"/>
</dbReference>
<feature type="domain" description="Pyrrolo-quinoline quinone repeat" evidence="1">
    <location>
        <begin position="5"/>
        <end position="97"/>
    </location>
</feature>
<dbReference type="EMBL" id="LAZR01060820">
    <property type="protein sequence ID" value="KKK64884.1"/>
    <property type="molecule type" value="Genomic_DNA"/>
</dbReference>
<dbReference type="InterPro" id="IPR011047">
    <property type="entry name" value="Quinoprotein_ADH-like_sf"/>
</dbReference>
<dbReference type="SUPFAM" id="SSF50998">
    <property type="entry name" value="Quinoprotein alcohol dehydrogenase-like"/>
    <property type="match status" value="1"/>
</dbReference>
<dbReference type="InterPro" id="IPR015943">
    <property type="entry name" value="WD40/YVTN_repeat-like_dom_sf"/>
</dbReference>
<comment type="caution">
    <text evidence="2">The sequence shown here is derived from an EMBL/GenBank/DDBJ whole genome shotgun (WGS) entry which is preliminary data.</text>
</comment>